<organism evidence="1">
    <name type="scientific">Siphoviridae sp. ctEw721</name>
    <dbReference type="NCBI Taxonomy" id="2825400"/>
    <lineage>
        <taxon>Viruses</taxon>
        <taxon>Duplodnaviria</taxon>
        <taxon>Heunggongvirae</taxon>
        <taxon>Uroviricota</taxon>
        <taxon>Caudoviricetes</taxon>
    </lineage>
</organism>
<name>A0A8S5TS19_9CAUD</name>
<reference evidence="1" key="1">
    <citation type="journal article" date="2021" name="Proc. Natl. Acad. Sci. U.S.A.">
        <title>A Catalog of Tens of Thousands of Viruses from Human Metagenomes Reveals Hidden Associations with Chronic Diseases.</title>
        <authorList>
            <person name="Tisza M.J."/>
            <person name="Buck C.B."/>
        </authorList>
    </citation>
    <scope>NUCLEOTIDE SEQUENCE</scope>
    <source>
        <strain evidence="1">CtEw721</strain>
    </source>
</reference>
<dbReference type="EMBL" id="BK015914">
    <property type="protein sequence ID" value="DAF85001.1"/>
    <property type="molecule type" value="Genomic_DNA"/>
</dbReference>
<sequence length="333" mass="39083">MGFGTAVGSLSNTATIIYAMIGIFNKPEQEPQRQELYTRIKLLREYVGQEIDRAKLGIKQQKLPVEWRKHTKVNEDDTDEVKAEKYKHNSMVICKKPYFFRYLYPELNKKFKQFENGYNIVSKDMFGIKFKKLLAKPDKTEAEKMLVRRYQKYSPLIVSNCTMNILCKEFENIDFDIKFGKSNTNLLNLYQNEGFEADTKILAKFRNAYRKYNNKKTVHVLDDVFENKDEDDIKSIYNLVLDTAKQEIQEEIFGFGLKPKEMLFYVGQLAKEYTNFNWSFVWDIMDSIVLEGVEQGKSYAPVRSEDGEEYLGEKFVLKELVKKAEGEVFTNVE</sequence>
<protein>
    <submittedName>
        <fullName evidence="1">Uncharacterized protein</fullName>
    </submittedName>
</protein>
<accession>A0A8S5TS19</accession>
<proteinExistence type="predicted"/>
<evidence type="ECO:0000313" key="1">
    <source>
        <dbReference type="EMBL" id="DAF85001.1"/>
    </source>
</evidence>